<comment type="caution">
    <text evidence="5">The sequence shown here is derived from an EMBL/GenBank/DDBJ whole genome shotgun (WGS) entry which is preliminary data.</text>
</comment>
<name>A0A2R5F0D3_9BACL</name>
<dbReference type="EMBL" id="BDQX01000458">
    <property type="protein sequence ID" value="GBG12390.1"/>
    <property type="molecule type" value="Genomic_DNA"/>
</dbReference>
<dbReference type="InterPro" id="IPR023296">
    <property type="entry name" value="Glyco_hydro_beta-prop_sf"/>
</dbReference>
<comment type="similarity">
    <text evidence="1">Belongs to the glycosyl hydrolase 32 family.</text>
</comment>
<evidence type="ECO:0000256" key="2">
    <source>
        <dbReference type="ARBA" id="ARBA00022801"/>
    </source>
</evidence>
<evidence type="ECO:0000256" key="1">
    <source>
        <dbReference type="ARBA" id="ARBA00009902"/>
    </source>
</evidence>
<protein>
    <recommendedName>
        <fullName evidence="4">Glycosyl hydrolase family 32 N-terminal domain-containing protein</fullName>
    </recommendedName>
</protein>
<evidence type="ECO:0000259" key="4">
    <source>
        <dbReference type="Pfam" id="PF00251"/>
    </source>
</evidence>
<proteinExistence type="inferred from homology"/>
<sequence length="334" mass="37790">MNVSDFLTPYKHAQPVLTGSGIAGAFDETAVDSPFVFKHQDLYYMMYVGFDGTGYQTGLATSDNLLDWLPIGVILRRGEGNGWDSMNAAGTWILRENDLNGIPVLKKWNNKYWLVYHAYPDEGYENGPGRIGIAWTEDPALLVWHRMPEPILVPENGGLWEQGGLYKECLVEHKGLFYLFYNAKNITDIPNDWLEQIGLATSTDLVQWTRHSGNPLLRVAPNSWESRFVSDPCVLKHQDKWVMFYFGFDGNQAQEGIAFSDDLLTWTKHPDPIIEPGPEGSLDSLYAHKPSVIGHERILYHFYCACRPSRPGDITANFGQYRTIAVATSKPLRQ</sequence>
<evidence type="ECO:0000313" key="5">
    <source>
        <dbReference type="EMBL" id="GBG12390.1"/>
    </source>
</evidence>
<dbReference type="Proteomes" id="UP000245202">
    <property type="component" value="Unassembled WGS sequence"/>
</dbReference>
<keyword evidence="3" id="KW-0326">Glycosidase</keyword>
<evidence type="ECO:0000256" key="3">
    <source>
        <dbReference type="ARBA" id="ARBA00023295"/>
    </source>
</evidence>
<evidence type="ECO:0000313" key="6">
    <source>
        <dbReference type="Proteomes" id="UP000245202"/>
    </source>
</evidence>
<reference evidence="5 6" key="1">
    <citation type="submission" date="2017-08" db="EMBL/GenBank/DDBJ databases">
        <title>Substantial Increase in Enzyme Production by Combined Drug-Resistance Mutations in Paenibacillus agaridevorans.</title>
        <authorList>
            <person name="Tanaka Y."/>
            <person name="Funane K."/>
            <person name="Hosaka T."/>
            <person name="Shiwa Y."/>
            <person name="Fujita N."/>
            <person name="Miyazaki T."/>
            <person name="Yoshikawa H."/>
            <person name="Murakami K."/>
            <person name="Kasahara K."/>
            <person name="Inaoka T."/>
            <person name="Hiraga Y."/>
            <person name="Ochi K."/>
        </authorList>
    </citation>
    <scope>NUCLEOTIDE SEQUENCE [LARGE SCALE GENOMIC DNA]</scope>
    <source>
        <strain evidence="5 6">T-3040</strain>
    </source>
</reference>
<keyword evidence="2" id="KW-0378">Hydrolase</keyword>
<feature type="domain" description="Glycosyl hydrolase family 32 N-terminal" evidence="4">
    <location>
        <begin position="97"/>
        <end position="272"/>
    </location>
</feature>
<dbReference type="GO" id="GO:0016798">
    <property type="term" value="F:hydrolase activity, acting on glycosyl bonds"/>
    <property type="evidence" value="ECO:0007669"/>
    <property type="project" value="UniProtKB-KW"/>
</dbReference>
<dbReference type="Pfam" id="PF00251">
    <property type="entry name" value="Glyco_hydro_32N"/>
    <property type="match status" value="1"/>
</dbReference>
<gene>
    <name evidence="5" type="ORF">PAT3040_07265</name>
</gene>
<dbReference type="Gene3D" id="2.115.10.20">
    <property type="entry name" value="Glycosyl hydrolase domain, family 43"/>
    <property type="match status" value="3"/>
</dbReference>
<dbReference type="RefSeq" id="WP_108996388.1">
    <property type="nucleotide sequence ID" value="NZ_BDQX01000458.1"/>
</dbReference>
<dbReference type="SUPFAM" id="SSF75005">
    <property type="entry name" value="Arabinanase/levansucrase/invertase"/>
    <property type="match status" value="2"/>
</dbReference>
<keyword evidence="6" id="KW-1185">Reference proteome</keyword>
<dbReference type="PANTHER" id="PTHR35279:SF1">
    <property type="entry name" value="ARABINANASE_LEVANSUCRASE_INVERTASE"/>
    <property type="match status" value="1"/>
</dbReference>
<organism evidence="5 6">
    <name type="scientific">Paenibacillus agaridevorans</name>
    <dbReference type="NCBI Taxonomy" id="171404"/>
    <lineage>
        <taxon>Bacteria</taxon>
        <taxon>Bacillati</taxon>
        <taxon>Bacillota</taxon>
        <taxon>Bacilli</taxon>
        <taxon>Bacillales</taxon>
        <taxon>Paenibacillaceae</taxon>
        <taxon>Paenibacillus</taxon>
    </lineage>
</organism>
<dbReference type="InterPro" id="IPR013148">
    <property type="entry name" value="Glyco_hydro_32_N"/>
</dbReference>
<dbReference type="AlphaFoldDB" id="A0A2R5F0D3"/>
<dbReference type="PANTHER" id="PTHR35279">
    <property type="match status" value="1"/>
</dbReference>
<accession>A0A2R5F0D3</accession>